<feature type="compositionally biased region" description="Basic and acidic residues" evidence="1">
    <location>
        <begin position="1"/>
        <end position="21"/>
    </location>
</feature>
<evidence type="ECO:0008006" key="4">
    <source>
        <dbReference type="Google" id="ProtNLM"/>
    </source>
</evidence>
<feature type="region of interest" description="Disordered" evidence="1">
    <location>
        <begin position="1"/>
        <end position="30"/>
    </location>
</feature>
<proteinExistence type="predicted"/>
<evidence type="ECO:0000313" key="3">
    <source>
        <dbReference type="Proteomes" id="UP001519295"/>
    </source>
</evidence>
<feature type="compositionally biased region" description="Basic and acidic residues" evidence="1">
    <location>
        <begin position="210"/>
        <end position="221"/>
    </location>
</feature>
<feature type="compositionally biased region" description="Low complexity" evidence="1">
    <location>
        <begin position="119"/>
        <end position="132"/>
    </location>
</feature>
<comment type="caution">
    <text evidence="2">The sequence shown here is derived from an EMBL/GenBank/DDBJ whole genome shotgun (WGS) entry which is preliminary data.</text>
</comment>
<feature type="compositionally biased region" description="Low complexity" evidence="1">
    <location>
        <begin position="159"/>
        <end position="168"/>
    </location>
</feature>
<dbReference type="EMBL" id="JAGINU010000001">
    <property type="protein sequence ID" value="MBP2366605.1"/>
    <property type="molecule type" value="Genomic_DNA"/>
</dbReference>
<dbReference type="InterPro" id="IPR018691">
    <property type="entry name" value="DUF2188"/>
</dbReference>
<accession>A0ABS4VRN7</accession>
<evidence type="ECO:0000313" key="2">
    <source>
        <dbReference type="EMBL" id="MBP2366605.1"/>
    </source>
</evidence>
<organism evidence="2 3">
    <name type="scientific">Pseudonocardia parietis</name>
    <dbReference type="NCBI Taxonomy" id="570936"/>
    <lineage>
        <taxon>Bacteria</taxon>
        <taxon>Bacillati</taxon>
        <taxon>Actinomycetota</taxon>
        <taxon>Actinomycetes</taxon>
        <taxon>Pseudonocardiales</taxon>
        <taxon>Pseudonocardiaceae</taxon>
        <taxon>Pseudonocardia</taxon>
    </lineage>
</organism>
<evidence type="ECO:0000256" key="1">
    <source>
        <dbReference type="SAM" id="MobiDB-lite"/>
    </source>
</evidence>
<dbReference type="Proteomes" id="UP001519295">
    <property type="component" value="Unassembled WGS sequence"/>
</dbReference>
<name>A0ABS4VRN7_9PSEU</name>
<sequence>MADRHVKPVEDGWAVEKKDAQRPSARTTTQAEAITRAVEIIANGGGGNLVVYGTDGSVRERRTVEANADDTGGTAAKATASATGTAAKDTASKAADTAGSAAREVGSDARSTGKKVAGESHSAASGAAQTAGKGADAVAAEARRAADAGKDAKEAGKAAAGTAKATGEQLAGNAARTGRQVTGEAAASAERSAATLQAVADSGADSAVHTADRAGRVSGRVEDDLDHTGVALARRLHEGGERAAIQLDELAARVYRPLNPIRFGSRVAAGAVATAFGVTGAVTSRAGKLLQRGTHKATGR</sequence>
<keyword evidence="3" id="KW-1185">Reference proteome</keyword>
<feature type="compositionally biased region" description="Low complexity" evidence="1">
    <location>
        <begin position="184"/>
        <end position="194"/>
    </location>
</feature>
<feature type="region of interest" description="Disordered" evidence="1">
    <location>
        <begin position="62"/>
        <end position="132"/>
    </location>
</feature>
<dbReference type="Pfam" id="PF09954">
    <property type="entry name" value="DUF2188"/>
    <property type="match status" value="1"/>
</dbReference>
<reference evidence="2 3" key="1">
    <citation type="submission" date="2021-03" db="EMBL/GenBank/DDBJ databases">
        <title>Sequencing the genomes of 1000 actinobacteria strains.</title>
        <authorList>
            <person name="Klenk H.-P."/>
        </authorList>
    </citation>
    <scope>NUCLEOTIDE SEQUENCE [LARGE SCALE GENOMIC DNA]</scope>
    <source>
        <strain evidence="2 3">DSM 45256</strain>
    </source>
</reference>
<protein>
    <recommendedName>
        <fullName evidence="4">DUF2188 domain-containing protein</fullName>
    </recommendedName>
</protein>
<feature type="compositionally biased region" description="Low complexity" evidence="1">
    <location>
        <begin position="69"/>
        <end position="102"/>
    </location>
</feature>
<gene>
    <name evidence="2" type="ORF">JOF36_002301</name>
</gene>
<feature type="region of interest" description="Disordered" evidence="1">
    <location>
        <begin position="159"/>
        <end position="221"/>
    </location>
</feature>
<dbReference type="RefSeq" id="WP_210026676.1">
    <property type="nucleotide sequence ID" value="NZ_JAGINU010000001.1"/>
</dbReference>